<dbReference type="AlphaFoldDB" id="A0A5P8JSQ1"/>
<dbReference type="EMBL" id="CP045068">
    <property type="protein sequence ID" value="QFQ91790.1"/>
    <property type="molecule type" value="Genomic_DNA"/>
</dbReference>
<dbReference type="RefSeq" id="WP_054717036.1">
    <property type="nucleotide sequence ID" value="NZ_CP045068.1"/>
</dbReference>
<accession>A0A5P8JSQ1</accession>
<reference evidence="1 2" key="1">
    <citation type="submission" date="2019-10" db="EMBL/GenBank/DDBJ databases">
        <title>Genome sequencing of Lactobacillus manihotivorans.</title>
        <authorList>
            <person name="Kim K."/>
        </authorList>
    </citation>
    <scope>NUCLEOTIDE SEQUENCE [LARGE SCALE GENOMIC DNA]</scope>
    <source>
        <strain evidence="1 2">LM010</strain>
    </source>
</reference>
<sequence>MTAKTFSTLRATIFQDPRAIASQAYADGMLLAYNEAEAHPRRINRLIAWAKRHGEVITDNSNYTKRDRNLNAGKITGYQNAKEAINEHSL</sequence>
<proteinExistence type="predicted"/>
<evidence type="ECO:0000313" key="1">
    <source>
        <dbReference type="EMBL" id="QFQ91790.1"/>
    </source>
</evidence>
<dbReference type="Proteomes" id="UP000388452">
    <property type="component" value="Chromosome"/>
</dbReference>
<name>A0A5P8JSQ1_9LACO</name>
<gene>
    <name evidence="1" type="ORF">LM010_10300</name>
</gene>
<evidence type="ECO:0000313" key="2">
    <source>
        <dbReference type="Proteomes" id="UP000388452"/>
    </source>
</evidence>
<organism evidence="1 2">
    <name type="scientific">Lacticaseibacillus manihotivorans</name>
    <dbReference type="NCBI Taxonomy" id="88233"/>
    <lineage>
        <taxon>Bacteria</taxon>
        <taxon>Bacillati</taxon>
        <taxon>Bacillota</taxon>
        <taxon>Bacilli</taxon>
        <taxon>Lactobacillales</taxon>
        <taxon>Lactobacillaceae</taxon>
        <taxon>Lacticaseibacillus</taxon>
    </lineage>
</organism>
<protein>
    <submittedName>
        <fullName evidence="1">Uncharacterized protein</fullName>
    </submittedName>
</protein>